<dbReference type="GO" id="GO:0003676">
    <property type="term" value="F:nucleic acid binding"/>
    <property type="evidence" value="ECO:0007669"/>
    <property type="project" value="InterPro"/>
</dbReference>
<reference evidence="4" key="1">
    <citation type="journal article" date="2019" name="Sci. Rep.">
        <title>Draft genome of Tanacetum cinerariifolium, the natural source of mosquito coil.</title>
        <authorList>
            <person name="Yamashiro T."/>
            <person name="Shiraishi A."/>
            <person name="Satake H."/>
            <person name="Nakayama K."/>
        </authorList>
    </citation>
    <scope>NUCLEOTIDE SEQUENCE</scope>
</reference>
<evidence type="ECO:0000256" key="2">
    <source>
        <dbReference type="SAM" id="MobiDB-lite"/>
    </source>
</evidence>
<feature type="compositionally biased region" description="Polar residues" evidence="2">
    <location>
        <begin position="775"/>
        <end position="786"/>
    </location>
</feature>
<dbReference type="AlphaFoldDB" id="A0A6L2P0S9"/>
<protein>
    <submittedName>
        <fullName evidence="4">Ribonuclease H-like domain-containing protein</fullName>
    </submittedName>
</protein>
<gene>
    <name evidence="4" type="ORF">Tci_064048</name>
</gene>
<feature type="region of interest" description="Disordered" evidence="2">
    <location>
        <begin position="737"/>
        <end position="786"/>
    </location>
</feature>
<organism evidence="4">
    <name type="scientific">Tanacetum cinerariifolium</name>
    <name type="common">Dalmatian daisy</name>
    <name type="synonym">Chrysanthemum cinerariifolium</name>
    <dbReference type="NCBI Taxonomy" id="118510"/>
    <lineage>
        <taxon>Eukaryota</taxon>
        <taxon>Viridiplantae</taxon>
        <taxon>Streptophyta</taxon>
        <taxon>Embryophyta</taxon>
        <taxon>Tracheophyta</taxon>
        <taxon>Spermatophyta</taxon>
        <taxon>Magnoliopsida</taxon>
        <taxon>eudicotyledons</taxon>
        <taxon>Gunneridae</taxon>
        <taxon>Pentapetalae</taxon>
        <taxon>asterids</taxon>
        <taxon>campanulids</taxon>
        <taxon>Asterales</taxon>
        <taxon>Asteraceae</taxon>
        <taxon>Asteroideae</taxon>
        <taxon>Anthemideae</taxon>
        <taxon>Anthemidinae</taxon>
        <taxon>Tanacetum</taxon>
    </lineage>
</organism>
<dbReference type="PROSITE" id="PS50158">
    <property type="entry name" value="ZF_CCHC"/>
    <property type="match status" value="1"/>
</dbReference>
<dbReference type="InterPro" id="IPR054722">
    <property type="entry name" value="PolX-like_BBD"/>
</dbReference>
<feature type="compositionally biased region" description="Basic and acidic residues" evidence="2">
    <location>
        <begin position="753"/>
        <end position="769"/>
    </location>
</feature>
<proteinExistence type="predicted"/>
<dbReference type="SMART" id="SM00343">
    <property type="entry name" value="ZnF_C2HC"/>
    <property type="match status" value="1"/>
</dbReference>
<accession>A0A6L2P0S9</accession>
<feature type="compositionally biased region" description="Polar residues" evidence="2">
    <location>
        <begin position="741"/>
        <end position="752"/>
    </location>
</feature>
<dbReference type="Gene3D" id="4.10.60.10">
    <property type="entry name" value="Zinc finger, CCHC-type"/>
    <property type="match status" value="1"/>
</dbReference>
<keyword evidence="1" id="KW-0863">Zinc-finger</keyword>
<keyword evidence="1" id="KW-0479">Metal-binding</keyword>
<feature type="region of interest" description="Disordered" evidence="2">
    <location>
        <begin position="494"/>
        <end position="514"/>
    </location>
</feature>
<dbReference type="SUPFAM" id="SSF57756">
    <property type="entry name" value="Retrovirus zinc finger-like domains"/>
    <property type="match status" value="1"/>
</dbReference>
<name>A0A6L2P0S9_TANCI</name>
<feature type="domain" description="CCHC-type" evidence="3">
    <location>
        <begin position="269"/>
        <end position="282"/>
    </location>
</feature>
<comment type="caution">
    <text evidence="4">The sequence shown here is derived from an EMBL/GenBank/DDBJ whole genome shotgun (WGS) entry which is preliminary data.</text>
</comment>
<dbReference type="GO" id="GO:0008270">
    <property type="term" value="F:zinc ion binding"/>
    <property type="evidence" value="ECO:0007669"/>
    <property type="project" value="UniProtKB-KW"/>
</dbReference>
<dbReference type="EMBL" id="BKCJ010010545">
    <property type="protein sequence ID" value="GEU92070.1"/>
    <property type="molecule type" value="Genomic_DNA"/>
</dbReference>
<dbReference type="InterPro" id="IPR036875">
    <property type="entry name" value="Znf_CCHC_sf"/>
</dbReference>
<dbReference type="Pfam" id="PF22936">
    <property type="entry name" value="Pol_BBD"/>
    <property type="match status" value="1"/>
</dbReference>
<evidence type="ECO:0000256" key="1">
    <source>
        <dbReference type="PROSITE-ProRule" id="PRU00047"/>
    </source>
</evidence>
<dbReference type="InterPro" id="IPR057670">
    <property type="entry name" value="SH3_retrovirus"/>
</dbReference>
<evidence type="ECO:0000259" key="3">
    <source>
        <dbReference type="PROSITE" id="PS50158"/>
    </source>
</evidence>
<dbReference type="InterPro" id="IPR001878">
    <property type="entry name" value="Znf_CCHC"/>
</dbReference>
<sequence>MESLNPQVVAAAKLLILNPNEFDLWKMRIKKHFLMTNYSLGEVILNGDLPSPTKIVDGAIQIITPTTTEQRAKKNELKARGTLLMALPDKHQLKFNIHKDAKFLMEAIDKRFGVNKETKKVQKTLLKQQYENFSEWKTHTLIWRNKADLEEQSLDDLFSNLKIYEAKVKVNVVPSVYVASSKATVSTLLNVHSLGDAVIYSFFASQSNSPQLDNEDLKQIDPDDLEEMDLKWQMAMLTMRARRFLKRTGRNLGENGTYTIRFDMSKVECYNCHRRGHFSRECISPMDNKNKEATRRSVLTECDAVGGYDWSFQANEEPTNYALMAYASSGSSSSSGSDNEVVPCSKACSKVYATLQTHYDNLTVKFRKSQFDVFSYKTEFHSHELDNSVPKNSENDRYKTGEGYHVVPSPYTKTFMPPKPDLVFNDAPNASESVANVFNVESSTNKPSKDMSKTLRPDAPIIKDWISDFKDETEIESMPEQKEPSFVQTYEHVKTPRESVKKGNPQQPLKDKGVIDSGCSRHMTGNISFLSDFEEINGGYVAFGGNSKGGKISGKETKCVVLSYDYKLPDENHVLLRVPRENNMYNVDLKNVVPSGDLTCLFAKDNKSPSIGFMRPFGCPVTILNTLDPLGKFDGKNDEGFLVGYSVNSKEFRVFNSRTRIVQETLHINFLENKPNAAGIGPKWLFDINTLTKSMNYQPVETVSAQQYVLLPLWSTGSQDPQNTDNDVADVAFDVKENQNDVHVSTSGSDKTNNNKHDEKAKREAKGKSLVDSPTGAQLVSRAKSS</sequence>
<dbReference type="Pfam" id="PF25597">
    <property type="entry name" value="SH3_retrovirus"/>
    <property type="match status" value="1"/>
</dbReference>
<keyword evidence="1" id="KW-0862">Zinc</keyword>
<evidence type="ECO:0000313" key="4">
    <source>
        <dbReference type="EMBL" id="GEU92070.1"/>
    </source>
</evidence>